<dbReference type="InParanoid" id="B9SN07"/>
<sequence>MLPRNLLMQGAQTSMGEGMEVHDKRLIFIVSVARRVTFGQNKAAKGGFWRTYGPSLSC</sequence>
<organism evidence="1 2">
    <name type="scientific">Ricinus communis</name>
    <name type="common">Castor bean</name>
    <dbReference type="NCBI Taxonomy" id="3988"/>
    <lineage>
        <taxon>Eukaryota</taxon>
        <taxon>Viridiplantae</taxon>
        <taxon>Streptophyta</taxon>
        <taxon>Embryophyta</taxon>
        <taxon>Tracheophyta</taxon>
        <taxon>Spermatophyta</taxon>
        <taxon>Magnoliopsida</taxon>
        <taxon>eudicotyledons</taxon>
        <taxon>Gunneridae</taxon>
        <taxon>Pentapetalae</taxon>
        <taxon>rosids</taxon>
        <taxon>fabids</taxon>
        <taxon>Malpighiales</taxon>
        <taxon>Euphorbiaceae</taxon>
        <taxon>Acalyphoideae</taxon>
        <taxon>Acalypheae</taxon>
        <taxon>Ricinus</taxon>
    </lineage>
</organism>
<accession>B9SN07</accession>
<dbReference type="AlphaFoldDB" id="B9SN07"/>
<gene>
    <name evidence="1" type="ORF">RCOM_0868720</name>
</gene>
<name>B9SN07_RICCO</name>
<proteinExistence type="predicted"/>
<dbReference type="EMBL" id="EQ974040">
    <property type="protein sequence ID" value="EEF35001.1"/>
    <property type="molecule type" value="Genomic_DNA"/>
</dbReference>
<evidence type="ECO:0000313" key="1">
    <source>
        <dbReference type="EMBL" id="EEF35001.1"/>
    </source>
</evidence>
<reference evidence="2" key="1">
    <citation type="journal article" date="2010" name="Nat. Biotechnol.">
        <title>Draft genome sequence of the oilseed species Ricinus communis.</title>
        <authorList>
            <person name="Chan A.P."/>
            <person name="Crabtree J."/>
            <person name="Zhao Q."/>
            <person name="Lorenzi H."/>
            <person name="Orvis J."/>
            <person name="Puiu D."/>
            <person name="Melake-Berhan A."/>
            <person name="Jones K.M."/>
            <person name="Redman J."/>
            <person name="Chen G."/>
            <person name="Cahoon E.B."/>
            <person name="Gedil M."/>
            <person name="Stanke M."/>
            <person name="Haas B.J."/>
            <person name="Wortman J.R."/>
            <person name="Fraser-Liggett C.M."/>
            <person name="Ravel J."/>
            <person name="Rabinowicz P.D."/>
        </authorList>
    </citation>
    <scope>NUCLEOTIDE SEQUENCE [LARGE SCALE GENOMIC DNA]</scope>
    <source>
        <strain evidence="2">cv. Hale</strain>
    </source>
</reference>
<evidence type="ECO:0000313" key="2">
    <source>
        <dbReference type="Proteomes" id="UP000008311"/>
    </source>
</evidence>
<dbReference type="Proteomes" id="UP000008311">
    <property type="component" value="Unassembled WGS sequence"/>
</dbReference>
<protein>
    <submittedName>
        <fullName evidence="1">Uncharacterized protein</fullName>
    </submittedName>
</protein>
<keyword evidence="2" id="KW-1185">Reference proteome</keyword>